<evidence type="ECO:0000313" key="3">
    <source>
        <dbReference type="EMBL" id="GHO47582.1"/>
    </source>
</evidence>
<dbReference type="PANTHER" id="PTHR33164:SF99">
    <property type="entry name" value="MARR FAMILY REGULATORY PROTEIN"/>
    <property type="match status" value="1"/>
</dbReference>
<comment type="caution">
    <text evidence="3">The sequence shown here is derived from an EMBL/GenBank/DDBJ whole genome shotgun (WGS) entry which is preliminary data.</text>
</comment>
<dbReference type="Pfam" id="PF12802">
    <property type="entry name" value="MarR_2"/>
    <property type="match status" value="1"/>
</dbReference>
<organism evidence="3 4">
    <name type="scientific">Ktedonospora formicarum</name>
    <dbReference type="NCBI Taxonomy" id="2778364"/>
    <lineage>
        <taxon>Bacteria</taxon>
        <taxon>Bacillati</taxon>
        <taxon>Chloroflexota</taxon>
        <taxon>Ktedonobacteria</taxon>
        <taxon>Ktedonobacterales</taxon>
        <taxon>Ktedonobacteraceae</taxon>
        <taxon>Ktedonospora</taxon>
    </lineage>
</organism>
<dbReference type="InterPro" id="IPR036390">
    <property type="entry name" value="WH_DNA-bd_sf"/>
</dbReference>
<dbReference type="Proteomes" id="UP000612362">
    <property type="component" value="Unassembled WGS sequence"/>
</dbReference>
<dbReference type="SMART" id="SM00347">
    <property type="entry name" value="HTH_MARR"/>
    <property type="match status" value="1"/>
</dbReference>
<keyword evidence="4" id="KW-1185">Reference proteome</keyword>
<dbReference type="AlphaFoldDB" id="A0A8J3I0A7"/>
<dbReference type="PRINTS" id="PR00598">
    <property type="entry name" value="HTHMARR"/>
</dbReference>
<reference evidence="3" key="1">
    <citation type="submission" date="2020-10" db="EMBL/GenBank/DDBJ databases">
        <title>Taxonomic study of unclassified bacteria belonging to the class Ktedonobacteria.</title>
        <authorList>
            <person name="Yabe S."/>
            <person name="Wang C.M."/>
            <person name="Zheng Y."/>
            <person name="Sakai Y."/>
            <person name="Cavaletti L."/>
            <person name="Monciardini P."/>
            <person name="Donadio S."/>
        </authorList>
    </citation>
    <scope>NUCLEOTIDE SEQUENCE</scope>
    <source>
        <strain evidence="3">SOSP1-1</strain>
    </source>
</reference>
<dbReference type="RefSeq" id="WP_220196842.1">
    <property type="nucleotide sequence ID" value="NZ_BNJF01000003.1"/>
</dbReference>
<feature type="compositionally biased region" description="Basic residues" evidence="1">
    <location>
        <begin position="156"/>
        <end position="168"/>
    </location>
</feature>
<evidence type="ECO:0000256" key="1">
    <source>
        <dbReference type="SAM" id="MobiDB-lite"/>
    </source>
</evidence>
<evidence type="ECO:0000313" key="4">
    <source>
        <dbReference type="Proteomes" id="UP000612362"/>
    </source>
</evidence>
<evidence type="ECO:0000259" key="2">
    <source>
        <dbReference type="PROSITE" id="PS50995"/>
    </source>
</evidence>
<accession>A0A8J3I0A7</accession>
<name>A0A8J3I0A7_9CHLR</name>
<sequence length="168" mass="18726">MPENQQNILLGLHMNMVLQAILDRILSSLHQAGLEDIRPAHLSIFRNLVPHGLHISELANRAGITKASVIYLVNDLQERGYVERISDARDGRATLVQFSERGWATYEVASAAVRELREEWASIIGQDEMDAFLSTLARLASLSSSREEGATTSKSRPARLRGRRHTGL</sequence>
<dbReference type="SUPFAM" id="SSF46785">
    <property type="entry name" value="Winged helix' DNA-binding domain"/>
    <property type="match status" value="1"/>
</dbReference>
<dbReference type="InterPro" id="IPR036388">
    <property type="entry name" value="WH-like_DNA-bd_sf"/>
</dbReference>
<dbReference type="GO" id="GO:0006950">
    <property type="term" value="P:response to stress"/>
    <property type="evidence" value="ECO:0007669"/>
    <property type="project" value="TreeGrafter"/>
</dbReference>
<proteinExistence type="predicted"/>
<gene>
    <name evidence="3" type="ORF">KSX_57450</name>
</gene>
<feature type="domain" description="HTH marR-type" evidence="2">
    <location>
        <begin position="7"/>
        <end position="141"/>
    </location>
</feature>
<dbReference type="InterPro" id="IPR000835">
    <property type="entry name" value="HTH_MarR-typ"/>
</dbReference>
<protein>
    <recommendedName>
        <fullName evidence="2">HTH marR-type domain-containing protein</fullName>
    </recommendedName>
</protein>
<dbReference type="PANTHER" id="PTHR33164">
    <property type="entry name" value="TRANSCRIPTIONAL REGULATOR, MARR FAMILY"/>
    <property type="match status" value="1"/>
</dbReference>
<dbReference type="PROSITE" id="PS50995">
    <property type="entry name" value="HTH_MARR_2"/>
    <property type="match status" value="1"/>
</dbReference>
<dbReference type="EMBL" id="BNJF01000003">
    <property type="protein sequence ID" value="GHO47582.1"/>
    <property type="molecule type" value="Genomic_DNA"/>
</dbReference>
<dbReference type="GO" id="GO:0003700">
    <property type="term" value="F:DNA-binding transcription factor activity"/>
    <property type="evidence" value="ECO:0007669"/>
    <property type="project" value="InterPro"/>
</dbReference>
<dbReference type="InterPro" id="IPR039422">
    <property type="entry name" value="MarR/SlyA-like"/>
</dbReference>
<feature type="region of interest" description="Disordered" evidence="1">
    <location>
        <begin position="145"/>
        <end position="168"/>
    </location>
</feature>
<dbReference type="Gene3D" id="1.10.10.10">
    <property type="entry name" value="Winged helix-like DNA-binding domain superfamily/Winged helix DNA-binding domain"/>
    <property type="match status" value="1"/>
</dbReference>